<evidence type="ECO:0000313" key="1">
    <source>
        <dbReference type="EMBL" id="MPD06013.1"/>
    </source>
</evidence>
<keyword evidence="2" id="KW-1185">Reference proteome</keyword>
<sequence length="35" mass="3911">MEIAALDGLSFGIAATFLMRRRRSLPGVLHCTIHR</sequence>
<proteinExistence type="predicted"/>
<reference evidence="1 2" key="1">
    <citation type="submission" date="2019-05" db="EMBL/GenBank/DDBJ databases">
        <title>Another draft genome of Portunus trituberculatus and its Hox gene families provides insights of decapod evolution.</title>
        <authorList>
            <person name="Jeong J.-H."/>
            <person name="Song I."/>
            <person name="Kim S."/>
            <person name="Choi T."/>
            <person name="Kim D."/>
            <person name="Ryu S."/>
            <person name="Kim W."/>
        </authorList>
    </citation>
    <scope>NUCLEOTIDE SEQUENCE [LARGE SCALE GENOMIC DNA]</scope>
    <source>
        <tissue evidence="1">Muscle</tissue>
    </source>
</reference>
<dbReference type="AlphaFoldDB" id="A0A5B7KBJ3"/>
<gene>
    <name evidence="1" type="ORF">E2C01_101790</name>
</gene>
<comment type="caution">
    <text evidence="1">The sequence shown here is derived from an EMBL/GenBank/DDBJ whole genome shotgun (WGS) entry which is preliminary data.</text>
</comment>
<organism evidence="1 2">
    <name type="scientific">Portunus trituberculatus</name>
    <name type="common">Swimming crab</name>
    <name type="synonym">Neptunus trituberculatus</name>
    <dbReference type="NCBI Taxonomy" id="210409"/>
    <lineage>
        <taxon>Eukaryota</taxon>
        <taxon>Metazoa</taxon>
        <taxon>Ecdysozoa</taxon>
        <taxon>Arthropoda</taxon>
        <taxon>Crustacea</taxon>
        <taxon>Multicrustacea</taxon>
        <taxon>Malacostraca</taxon>
        <taxon>Eumalacostraca</taxon>
        <taxon>Eucarida</taxon>
        <taxon>Decapoda</taxon>
        <taxon>Pleocyemata</taxon>
        <taxon>Brachyura</taxon>
        <taxon>Eubrachyura</taxon>
        <taxon>Portunoidea</taxon>
        <taxon>Portunidae</taxon>
        <taxon>Portuninae</taxon>
        <taxon>Portunus</taxon>
    </lineage>
</organism>
<dbReference type="Proteomes" id="UP000324222">
    <property type="component" value="Unassembled WGS sequence"/>
</dbReference>
<name>A0A5B7KBJ3_PORTR</name>
<protein>
    <submittedName>
        <fullName evidence="1">Uncharacterized protein</fullName>
    </submittedName>
</protein>
<evidence type="ECO:0000313" key="2">
    <source>
        <dbReference type="Proteomes" id="UP000324222"/>
    </source>
</evidence>
<dbReference type="EMBL" id="VSRR010148933">
    <property type="protein sequence ID" value="MPD06013.1"/>
    <property type="molecule type" value="Genomic_DNA"/>
</dbReference>
<accession>A0A5B7KBJ3</accession>